<dbReference type="SUPFAM" id="SSF64210">
    <property type="entry name" value="Head-to-tail joining protein W, gpW"/>
    <property type="match status" value="1"/>
</dbReference>
<keyword evidence="2" id="KW-1185">Reference proteome</keyword>
<evidence type="ECO:0000313" key="2">
    <source>
        <dbReference type="Proteomes" id="UP000601789"/>
    </source>
</evidence>
<evidence type="ECO:0000313" key="1">
    <source>
        <dbReference type="EMBL" id="MBI1620008.1"/>
    </source>
</evidence>
<reference evidence="1 2" key="1">
    <citation type="submission" date="2020-10" db="EMBL/GenBank/DDBJ databases">
        <title>Aquamicrobium zhengzhouensis sp. nov., a exopolysaccharide producing bacterium isolated from farmland soil.</title>
        <authorList>
            <person name="Wang X."/>
        </authorList>
    </citation>
    <scope>NUCLEOTIDE SEQUENCE [LARGE SCALE GENOMIC DNA]</scope>
    <source>
        <strain evidence="2">cd-1</strain>
    </source>
</reference>
<dbReference type="InterPro" id="IPR004174">
    <property type="entry name" value="GpW"/>
</dbReference>
<gene>
    <name evidence="1" type="ORF">IOD40_04935</name>
</gene>
<dbReference type="Pfam" id="PF02831">
    <property type="entry name" value="gpW"/>
    <property type="match status" value="1"/>
</dbReference>
<protein>
    <submittedName>
        <fullName evidence="1">Phage tail protein</fullName>
    </submittedName>
</protein>
<dbReference type="Proteomes" id="UP000601789">
    <property type="component" value="Unassembled WGS sequence"/>
</dbReference>
<accession>A0ABS0S9N6</accession>
<name>A0ABS0S9N6_9HYPH</name>
<comment type="caution">
    <text evidence="1">The sequence shown here is derived from an EMBL/GenBank/DDBJ whole genome shotgun (WGS) entry which is preliminary data.</text>
</comment>
<proteinExistence type="predicted"/>
<sequence>MLNEARQARHRLLTGGGVYQFRDQNGEQVSYAKTDLPKLDAYIRWLETELGVGIPVPVMKVWM</sequence>
<dbReference type="Gene3D" id="3.30.1580.10">
    <property type="entry name" value="Head-to-tail joining protein W"/>
    <property type="match status" value="1"/>
</dbReference>
<dbReference type="InterPro" id="IPR036626">
    <property type="entry name" value="GpW_sf"/>
</dbReference>
<organism evidence="1 2">
    <name type="scientific">Aquamicrobium zhengzhouense</name>
    <dbReference type="NCBI Taxonomy" id="2781738"/>
    <lineage>
        <taxon>Bacteria</taxon>
        <taxon>Pseudomonadati</taxon>
        <taxon>Pseudomonadota</taxon>
        <taxon>Alphaproteobacteria</taxon>
        <taxon>Hyphomicrobiales</taxon>
        <taxon>Phyllobacteriaceae</taxon>
        <taxon>Aquamicrobium</taxon>
    </lineage>
</organism>
<dbReference type="EMBL" id="JADGMQ010000002">
    <property type="protein sequence ID" value="MBI1620008.1"/>
    <property type="molecule type" value="Genomic_DNA"/>
</dbReference>